<evidence type="ECO:0000313" key="2">
    <source>
        <dbReference type="Proteomes" id="UP001549291"/>
    </source>
</evidence>
<gene>
    <name evidence="1" type="ORF">ABIF63_005411</name>
</gene>
<accession>A0ABV2RXJ1</accession>
<proteinExistence type="predicted"/>
<dbReference type="EMBL" id="JBEPTQ010000002">
    <property type="protein sequence ID" value="MET4721305.1"/>
    <property type="molecule type" value="Genomic_DNA"/>
</dbReference>
<organism evidence="1 2">
    <name type="scientific">Bradyrhizobium japonicum</name>
    <dbReference type="NCBI Taxonomy" id="375"/>
    <lineage>
        <taxon>Bacteria</taxon>
        <taxon>Pseudomonadati</taxon>
        <taxon>Pseudomonadota</taxon>
        <taxon>Alphaproteobacteria</taxon>
        <taxon>Hyphomicrobiales</taxon>
        <taxon>Nitrobacteraceae</taxon>
        <taxon>Bradyrhizobium</taxon>
    </lineage>
</organism>
<comment type="caution">
    <text evidence="1">The sequence shown here is derived from an EMBL/GenBank/DDBJ whole genome shotgun (WGS) entry which is preliminary data.</text>
</comment>
<protein>
    <submittedName>
        <fullName evidence="1">Uncharacterized protein</fullName>
    </submittedName>
</protein>
<keyword evidence="2" id="KW-1185">Reference proteome</keyword>
<name>A0ABV2RXJ1_BRAJP</name>
<reference evidence="1 2" key="1">
    <citation type="submission" date="2024-06" db="EMBL/GenBank/DDBJ databases">
        <title>Genomic Encyclopedia of Type Strains, Phase V (KMG-V): Genome sequencing to study the core and pangenomes of soil and plant-associated prokaryotes.</title>
        <authorList>
            <person name="Whitman W."/>
        </authorList>
    </citation>
    <scope>NUCLEOTIDE SEQUENCE [LARGE SCALE GENOMIC DNA]</scope>
    <source>
        <strain evidence="1 2">USDA 160</strain>
    </source>
</reference>
<sequence length="205" mass="21887">MCPALVASTGTSPANVATPARFVVVLKPAPARVNTGGAMQGVPHISVPICEWRHPDASRMSPRPHRRAAAFPRLSLSSQQTGSTRLMAKQLHICSKVYWWLKRSARPFAVVPGARAFTLGPGASAWGPVQVRVRECCRNSKGIYKEFKRNSKGGVLGLGRLIPARAAHRQDEVTRRTPLLSAATGCGAAAGAIRVILVAPQPNCV</sequence>
<dbReference type="Proteomes" id="UP001549291">
    <property type="component" value="Unassembled WGS sequence"/>
</dbReference>
<evidence type="ECO:0000313" key="1">
    <source>
        <dbReference type="EMBL" id="MET4721305.1"/>
    </source>
</evidence>